<dbReference type="PANTHER" id="PTHR10924:SF4">
    <property type="entry name" value="GH15861P"/>
    <property type="match status" value="1"/>
</dbReference>
<dbReference type="PANTHER" id="PTHR10924">
    <property type="entry name" value="MAJOR FACILITATOR SUPERFAMILY PROTEIN-RELATED"/>
    <property type="match status" value="1"/>
</dbReference>
<name>A0A2H1WB76_SPOFR</name>
<evidence type="ECO:0000256" key="2">
    <source>
        <dbReference type="ARBA" id="ARBA00022692"/>
    </source>
</evidence>
<gene>
    <name evidence="6" type="ORF">SFRICE_037410</name>
</gene>
<feature type="transmembrane region" description="Helical" evidence="5">
    <location>
        <begin position="97"/>
        <end position="119"/>
    </location>
</feature>
<dbReference type="SUPFAM" id="SSF103473">
    <property type="entry name" value="MFS general substrate transporter"/>
    <property type="match status" value="1"/>
</dbReference>
<proteinExistence type="predicted"/>
<keyword evidence="2 5" id="KW-0812">Transmembrane</keyword>
<evidence type="ECO:0000256" key="1">
    <source>
        <dbReference type="ARBA" id="ARBA00004141"/>
    </source>
</evidence>
<evidence type="ECO:0000256" key="3">
    <source>
        <dbReference type="ARBA" id="ARBA00022989"/>
    </source>
</evidence>
<dbReference type="InterPro" id="IPR049680">
    <property type="entry name" value="FLVCR1-2_SLC49-like"/>
</dbReference>
<evidence type="ECO:0000256" key="5">
    <source>
        <dbReference type="SAM" id="Phobius"/>
    </source>
</evidence>
<organism evidence="6">
    <name type="scientific">Spodoptera frugiperda</name>
    <name type="common">Fall armyworm</name>
    <dbReference type="NCBI Taxonomy" id="7108"/>
    <lineage>
        <taxon>Eukaryota</taxon>
        <taxon>Metazoa</taxon>
        <taxon>Ecdysozoa</taxon>
        <taxon>Arthropoda</taxon>
        <taxon>Hexapoda</taxon>
        <taxon>Insecta</taxon>
        <taxon>Pterygota</taxon>
        <taxon>Neoptera</taxon>
        <taxon>Endopterygota</taxon>
        <taxon>Lepidoptera</taxon>
        <taxon>Glossata</taxon>
        <taxon>Ditrysia</taxon>
        <taxon>Noctuoidea</taxon>
        <taxon>Noctuidae</taxon>
        <taxon>Amphipyrinae</taxon>
        <taxon>Spodoptera</taxon>
    </lineage>
</organism>
<dbReference type="GO" id="GO:0016020">
    <property type="term" value="C:membrane"/>
    <property type="evidence" value="ECO:0007669"/>
    <property type="project" value="UniProtKB-SubCell"/>
</dbReference>
<feature type="transmembrane region" description="Helical" evidence="5">
    <location>
        <begin position="59"/>
        <end position="77"/>
    </location>
</feature>
<reference evidence="6" key="1">
    <citation type="submission" date="2016-07" db="EMBL/GenBank/DDBJ databases">
        <authorList>
            <person name="Bretaudeau A."/>
        </authorList>
    </citation>
    <scope>NUCLEOTIDE SEQUENCE</scope>
    <source>
        <strain evidence="6">Rice</strain>
        <tissue evidence="6">Whole body</tissue>
    </source>
</reference>
<evidence type="ECO:0000313" key="6">
    <source>
        <dbReference type="EMBL" id="SOQ50310.1"/>
    </source>
</evidence>
<keyword evidence="4 5" id="KW-0472">Membrane</keyword>
<sequence length="139" mass="15983">MTKKNLSQATGLLNPAEPEVPKIILDEEESTRNSLIGSVMDNISIAARGRDYDVKRKRWLILGMFVIYSASNSMQWTQYTIIQDIIMNYYGVTGNQVSWTSIIYMITYVPLIFPASWFLDKTESGWMVNVFKGHHCHQN</sequence>
<comment type="subcellular location">
    <subcellularLocation>
        <location evidence="1">Membrane</location>
        <topology evidence="1">Multi-pass membrane protein</topology>
    </subcellularLocation>
</comment>
<accession>A0A2H1WB76</accession>
<keyword evidence="3 5" id="KW-1133">Transmembrane helix</keyword>
<protein>
    <submittedName>
        <fullName evidence="6">SFRICE_037410</fullName>
    </submittedName>
</protein>
<dbReference type="InterPro" id="IPR036259">
    <property type="entry name" value="MFS_trans_sf"/>
</dbReference>
<dbReference type="GO" id="GO:0015232">
    <property type="term" value="F:heme transmembrane transporter activity"/>
    <property type="evidence" value="ECO:0007669"/>
    <property type="project" value="TreeGrafter"/>
</dbReference>
<dbReference type="EMBL" id="ODYU01007493">
    <property type="protein sequence ID" value="SOQ50310.1"/>
    <property type="molecule type" value="Genomic_DNA"/>
</dbReference>
<dbReference type="GO" id="GO:0097037">
    <property type="term" value="P:heme export"/>
    <property type="evidence" value="ECO:0007669"/>
    <property type="project" value="TreeGrafter"/>
</dbReference>
<dbReference type="AlphaFoldDB" id="A0A2H1WB76"/>
<dbReference type="Gene3D" id="1.20.1250.20">
    <property type="entry name" value="MFS general substrate transporter like domains"/>
    <property type="match status" value="1"/>
</dbReference>
<evidence type="ECO:0000256" key="4">
    <source>
        <dbReference type="ARBA" id="ARBA00023136"/>
    </source>
</evidence>
<dbReference type="GO" id="GO:0020037">
    <property type="term" value="F:heme binding"/>
    <property type="evidence" value="ECO:0007669"/>
    <property type="project" value="TreeGrafter"/>
</dbReference>
<dbReference type="OrthoDB" id="422206at2759"/>